<dbReference type="PANTHER" id="PTHR10434:SF64">
    <property type="entry name" value="1-ACYL-SN-GLYCEROL-3-PHOSPHATE ACYLTRANSFERASE-RELATED"/>
    <property type="match status" value="1"/>
</dbReference>
<keyword evidence="6" id="KW-0472">Membrane</keyword>
<evidence type="ECO:0000256" key="5">
    <source>
        <dbReference type="ARBA" id="ARBA00023315"/>
    </source>
</evidence>
<dbReference type="PANTHER" id="PTHR10434">
    <property type="entry name" value="1-ACYL-SN-GLYCEROL-3-PHOSPHATE ACYLTRANSFERASE"/>
    <property type="match status" value="1"/>
</dbReference>
<keyword evidence="6" id="KW-0812">Transmembrane</keyword>
<keyword evidence="4" id="KW-0443">Lipid metabolism</keyword>
<reference evidence="8 9" key="1">
    <citation type="submission" date="2017-05" db="EMBL/GenBank/DDBJ databases">
        <title>Polynucleobacter sp. MWH-K35W1 isolated from the permanently anoxic monimolimnion of a meromictic lake.</title>
        <authorList>
            <person name="Hahn M.W."/>
        </authorList>
    </citation>
    <scope>NUCLEOTIDE SEQUENCE [LARGE SCALE GENOMIC DNA]</scope>
    <source>
        <strain evidence="8 9">MWH-K35W1</strain>
    </source>
</reference>
<keyword evidence="3 8" id="KW-0808">Transferase</keyword>
<evidence type="ECO:0000313" key="8">
    <source>
        <dbReference type="EMBL" id="OWS71783.1"/>
    </source>
</evidence>
<dbReference type="GO" id="GO:0006654">
    <property type="term" value="P:phosphatidic acid biosynthetic process"/>
    <property type="evidence" value="ECO:0007669"/>
    <property type="project" value="TreeGrafter"/>
</dbReference>
<evidence type="ECO:0000313" key="9">
    <source>
        <dbReference type="Proteomes" id="UP000198104"/>
    </source>
</evidence>
<protein>
    <submittedName>
        <fullName evidence="8">1-acyl-sn-glycerol-3-phosphate acyltransferase</fullName>
    </submittedName>
</protein>
<keyword evidence="9" id="KW-1185">Reference proteome</keyword>
<feature type="transmembrane region" description="Helical" evidence="6">
    <location>
        <begin position="20"/>
        <end position="43"/>
    </location>
</feature>
<dbReference type="InterPro" id="IPR002123">
    <property type="entry name" value="Plipid/glycerol_acylTrfase"/>
</dbReference>
<dbReference type="SUPFAM" id="SSF69593">
    <property type="entry name" value="Glycerol-3-phosphate (1)-acyltransferase"/>
    <property type="match status" value="1"/>
</dbReference>
<accession>A0A254PYZ8</accession>
<comment type="pathway">
    <text evidence="1">Lipid metabolism.</text>
</comment>
<dbReference type="SMART" id="SM00563">
    <property type="entry name" value="PlsC"/>
    <property type="match status" value="1"/>
</dbReference>
<keyword evidence="5 8" id="KW-0012">Acyltransferase</keyword>
<feature type="domain" description="Phospholipid/glycerol acyltransferase" evidence="7">
    <location>
        <begin position="80"/>
        <end position="191"/>
    </location>
</feature>
<evidence type="ECO:0000256" key="3">
    <source>
        <dbReference type="ARBA" id="ARBA00022679"/>
    </source>
</evidence>
<dbReference type="AlphaFoldDB" id="A0A254PYZ8"/>
<evidence type="ECO:0000256" key="1">
    <source>
        <dbReference type="ARBA" id="ARBA00005189"/>
    </source>
</evidence>
<sequence length="258" mass="29009">MKKLSQNLKPIEISKIMRVWIWTQIWVHVICGVCTLSFIFPFLDRRSKDQKIQVWSKHLLKIFNIKLVVQDAALLTNTPHLIASNHISWLDIHVINAFKPIRFVAKSEVEGWPIFGWMAKQLGTVFIRRDNTRHARQVVGQMAEVLKTESICIFPEGTSTAGATVLPFKPNLFESAFAANVPAFPLSIQYLSKTSGLRSESPAFIGDMGLLESMSKTIKNRSLIAQIIILSPCPTSQASTLDRKQVAVHCQESIAKTL</sequence>
<dbReference type="Proteomes" id="UP000198104">
    <property type="component" value="Unassembled WGS sequence"/>
</dbReference>
<keyword evidence="2" id="KW-0444">Lipid biosynthesis</keyword>
<evidence type="ECO:0000256" key="2">
    <source>
        <dbReference type="ARBA" id="ARBA00022516"/>
    </source>
</evidence>
<dbReference type="Pfam" id="PF01553">
    <property type="entry name" value="Acyltransferase"/>
    <property type="match status" value="1"/>
</dbReference>
<evidence type="ECO:0000259" key="7">
    <source>
        <dbReference type="SMART" id="SM00563"/>
    </source>
</evidence>
<dbReference type="OrthoDB" id="9806880at2"/>
<dbReference type="CDD" id="cd07989">
    <property type="entry name" value="LPLAT_AGPAT-like"/>
    <property type="match status" value="1"/>
</dbReference>
<keyword evidence="6" id="KW-1133">Transmembrane helix</keyword>
<evidence type="ECO:0000256" key="4">
    <source>
        <dbReference type="ARBA" id="ARBA00023098"/>
    </source>
</evidence>
<comment type="caution">
    <text evidence="8">The sequence shown here is derived from an EMBL/GenBank/DDBJ whole genome shotgun (WGS) entry which is preliminary data.</text>
</comment>
<dbReference type="GO" id="GO:0003841">
    <property type="term" value="F:1-acylglycerol-3-phosphate O-acyltransferase activity"/>
    <property type="evidence" value="ECO:0007669"/>
    <property type="project" value="TreeGrafter"/>
</dbReference>
<gene>
    <name evidence="8" type="ORF">CBI30_04825</name>
</gene>
<name>A0A254PYZ8_9BURK</name>
<evidence type="ECO:0000256" key="6">
    <source>
        <dbReference type="SAM" id="Phobius"/>
    </source>
</evidence>
<dbReference type="EMBL" id="NGUO01000008">
    <property type="protein sequence ID" value="OWS71783.1"/>
    <property type="molecule type" value="Genomic_DNA"/>
</dbReference>
<proteinExistence type="predicted"/>
<organism evidence="8 9">
    <name type="scientific">Polynucleobacter aenigmaticus</name>
    <dbReference type="NCBI Taxonomy" id="1743164"/>
    <lineage>
        <taxon>Bacteria</taxon>
        <taxon>Pseudomonadati</taxon>
        <taxon>Pseudomonadota</taxon>
        <taxon>Betaproteobacteria</taxon>
        <taxon>Burkholderiales</taxon>
        <taxon>Burkholderiaceae</taxon>
        <taxon>Polynucleobacter</taxon>
    </lineage>
</organism>
<dbReference type="RefSeq" id="WP_088527188.1">
    <property type="nucleotide sequence ID" value="NZ_NGUO01000008.1"/>
</dbReference>